<proteinExistence type="predicted"/>
<dbReference type="InterPro" id="IPR038396">
    <property type="entry name" value="SpoIIAA-like_sf"/>
</dbReference>
<evidence type="ECO:0000313" key="1">
    <source>
        <dbReference type="EMBL" id="OIQ84214.1"/>
    </source>
</evidence>
<dbReference type="InterPro" id="IPR021866">
    <property type="entry name" value="SpoIIAA-like"/>
</dbReference>
<dbReference type="SUPFAM" id="SSF52091">
    <property type="entry name" value="SpoIIaa-like"/>
    <property type="match status" value="1"/>
</dbReference>
<dbReference type="InterPro" id="IPR036513">
    <property type="entry name" value="STAS_dom_sf"/>
</dbReference>
<sequence>MIERIPGLPAGVLGLRASGQVSAADYETVLIPAVEEAFAQRAKVRLLYQIANDFTGFDWGAMWDDARVGLRHLAGWERVAVVTDVAWIRASMALFALAMPGMVRMFDGAEIDAATAWITA</sequence>
<dbReference type="EMBL" id="MLJW01000636">
    <property type="protein sequence ID" value="OIQ84214.1"/>
    <property type="molecule type" value="Genomic_DNA"/>
</dbReference>
<accession>A0A1J5QL31</accession>
<evidence type="ECO:0008006" key="2">
    <source>
        <dbReference type="Google" id="ProtNLM"/>
    </source>
</evidence>
<name>A0A1J5QL31_9ZZZZ</name>
<dbReference type="AlphaFoldDB" id="A0A1J5QL31"/>
<comment type="caution">
    <text evidence="1">The sequence shown here is derived from an EMBL/GenBank/DDBJ whole genome shotgun (WGS) entry which is preliminary data.</text>
</comment>
<organism evidence="1">
    <name type="scientific">mine drainage metagenome</name>
    <dbReference type="NCBI Taxonomy" id="410659"/>
    <lineage>
        <taxon>unclassified sequences</taxon>
        <taxon>metagenomes</taxon>
        <taxon>ecological metagenomes</taxon>
    </lineage>
</organism>
<gene>
    <name evidence="1" type="ORF">GALL_339700</name>
</gene>
<dbReference type="Pfam" id="PF11964">
    <property type="entry name" value="SpoIIAA-like"/>
    <property type="match status" value="1"/>
</dbReference>
<protein>
    <recommendedName>
        <fullName evidence="2">STAS/SEC14 domain-containing protein</fullName>
    </recommendedName>
</protein>
<dbReference type="Gene3D" id="3.40.50.10600">
    <property type="entry name" value="SpoIIaa-like domains"/>
    <property type="match status" value="1"/>
</dbReference>
<reference evidence="1" key="1">
    <citation type="submission" date="2016-10" db="EMBL/GenBank/DDBJ databases">
        <title>Sequence of Gallionella enrichment culture.</title>
        <authorList>
            <person name="Poehlein A."/>
            <person name="Muehling M."/>
            <person name="Daniel R."/>
        </authorList>
    </citation>
    <scope>NUCLEOTIDE SEQUENCE</scope>
</reference>